<reference evidence="1 2" key="1">
    <citation type="journal article" date="2022" name="Genome Biol. Evol.">
        <title>The Spruce Budworm Genome: Reconstructing the Evolutionary History of Antifreeze Proteins.</title>
        <authorList>
            <person name="Beliveau C."/>
            <person name="Gagne P."/>
            <person name="Picq S."/>
            <person name="Vernygora O."/>
            <person name="Keeling C.I."/>
            <person name="Pinkney K."/>
            <person name="Doucet D."/>
            <person name="Wen F."/>
            <person name="Johnston J.S."/>
            <person name="Maaroufi H."/>
            <person name="Boyle B."/>
            <person name="Laroche J."/>
            <person name="Dewar K."/>
            <person name="Juretic N."/>
            <person name="Blackburn G."/>
            <person name="Nisole A."/>
            <person name="Brunet B."/>
            <person name="Brandao M."/>
            <person name="Lumley L."/>
            <person name="Duan J."/>
            <person name="Quan G."/>
            <person name="Lucarotti C.J."/>
            <person name="Roe A.D."/>
            <person name="Sperling F.A.H."/>
            <person name="Levesque R.C."/>
            <person name="Cusson M."/>
        </authorList>
    </citation>
    <scope>NUCLEOTIDE SEQUENCE [LARGE SCALE GENOMIC DNA]</scope>
    <source>
        <strain evidence="1">Glfc:IPQL:Cfum</strain>
    </source>
</reference>
<keyword evidence="2" id="KW-1185">Reference proteome</keyword>
<evidence type="ECO:0000313" key="2">
    <source>
        <dbReference type="Proteomes" id="UP001064048"/>
    </source>
</evidence>
<proteinExistence type="predicted"/>
<gene>
    <name evidence="1" type="ORF">MSG28_008917</name>
</gene>
<dbReference type="Proteomes" id="UP001064048">
    <property type="component" value="Chromosome 14"/>
</dbReference>
<sequence length="332" mass="38078">MKLITTLAAIIAAASSNPIYTTQPTEHFANNAETYQSALEQQQQGIYGDQSQHSQTDYSQSQAGYSRGNTVAFPSGQTQFAGQSVFSGAQNGYQNQQQQQKQQQQQQRMSTEKTARIISFQNENKGNSYQYSFETENGIKVQERGQSQGKGIQVQGGYSYTGDDGQVYTVTYTADENGFRPQGNHLPTPPPMPDAIKKSIEQNAKEQANGVFDDGSYKEDTELQRYHQHQQVHRQRLPVYQSHQIQQHHDAHQVQQLHDHDVHQVQQLQEIHQVQEQPIQEVQVQHIQHAQEHENPAYQQEYQQAYQQEYQPEYQREYQQEGTATTAGYHYQ</sequence>
<accession>A0ACC0J8I0</accession>
<comment type="caution">
    <text evidence="1">The sequence shown here is derived from an EMBL/GenBank/DDBJ whole genome shotgun (WGS) entry which is preliminary data.</text>
</comment>
<name>A0ACC0J8I0_CHOFU</name>
<protein>
    <submittedName>
        <fullName evidence="1">Uncharacterized protein</fullName>
    </submittedName>
</protein>
<organism evidence="1 2">
    <name type="scientific">Choristoneura fumiferana</name>
    <name type="common">Spruce budworm moth</name>
    <name type="synonym">Archips fumiferana</name>
    <dbReference type="NCBI Taxonomy" id="7141"/>
    <lineage>
        <taxon>Eukaryota</taxon>
        <taxon>Metazoa</taxon>
        <taxon>Ecdysozoa</taxon>
        <taxon>Arthropoda</taxon>
        <taxon>Hexapoda</taxon>
        <taxon>Insecta</taxon>
        <taxon>Pterygota</taxon>
        <taxon>Neoptera</taxon>
        <taxon>Endopterygota</taxon>
        <taxon>Lepidoptera</taxon>
        <taxon>Glossata</taxon>
        <taxon>Ditrysia</taxon>
        <taxon>Tortricoidea</taxon>
        <taxon>Tortricidae</taxon>
        <taxon>Tortricinae</taxon>
        <taxon>Choristoneura</taxon>
    </lineage>
</organism>
<dbReference type="EMBL" id="CM046114">
    <property type="protein sequence ID" value="KAI8420427.1"/>
    <property type="molecule type" value="Genomic_DNA"/>
</dbReference>
<evidence type="ECO:0000313" key="1">
    <source>
        <dbReference type="EMBL" id="KAI8420427.1"/>
    </source>
</evidence>